<sequence length="92" mass="9590">MLWEGPLGGCLALYFPEAMGDSRSTACSGRVAQSAESSGAADRASGSATCRRGGETPPRRCLLLARTAVAVSPRADKERPAAWTVVRVSPLL</sequence>
<feature type="region of interest" description="Disordered" evidence="1">
    <location>
        <begin position="34"/>
        <end position="56"/>
    </location>
</feature>
<evidence type="ECO:0000256" key="1">
    <source>
        <dbReference type="SAM" id="MobiDB-lite"/>
    </source>
</evidence>
<protein>
    <submittedName>
        <fullName evidence="2">Uncharacterized protein</fullName>
    </submittedName>
</protein>
<dbReference type="EMBL" id="JAHWGI010001142">
    <property type="protein sequence ID" value="KAK3923147.1"/>
    <property type="molecule type" value="Genomic_DNA"/>
</dbReference>
<dbReference type="Proteomes" id="UP001219518">
    <property type="component" value="Unassembled WGS sequence"/>
</dbReference>
<reference evidence="2" key="1">
    <citation type="submission" date="2021-07" db="EMBL/GenBank/DDBJ databases">
        <authorList>
            <person name="Catto M.A."/>
            <person name="Jacobson A."/>
            <person name="Kennedy G."/>
            <person name="Labadie P."/>
            <person name="Hunt B.G."/>
            <person name="Srinivasan R."/>
        </authorList>
    </citation>
    <scope>NUCLEOTIDE SEQUENCE</scope>
    <source>
        <strain evidence="2">PL_HMW_Pooled</strain>
        <tissue evidence="2">Head</tissue>
    </source>
</reference>
<reference evidence="2" key="2">
    <citation type="journal article" date="2023" name="BMC Genomics">
        <title>Pest status, molecular evolution, and epigenetic factors derived from the genome assembly of Frankliniella fusca, a thysanopteran phytovirus vector.</title>
        <authorList>
            <person name="Catto M.A."/>
            <person name="Labadie P.E."/>
            <person name="Jacobson A.L."/>
            <person name="Kennedy G.G."/>
            <person name="Srinivasan R."/>
            <person name="Hunt B.G."/>
        </authorList>
    </citation>
    <scope>NUCLEOTIDE SEQUENCE</scope>
    <source>
        <strain evidence="2">PL_HMW_Pooled</strain>
    </source>
</reference>
<name>A0AAE1HKQ2_9NEOP</name>
<keyword evidence="3" id="KW-1185">Reference proteome</keyword>
<evidence type="ECO:0000313" key="2">
    <source>
        <dbReference type="EMBL" id="KAK3923147.1"/>
    </source>
</evidence>
<accession>A0AAE1HKQ2</accession>
<feature type="compositionally biased region" description="Low complexity" evidence="1">
    <location>
        <begin position="34"/>
        <end position="48"/>
    </location>
</feature>
<organism evidence="2 3">
    <name type="scientific">Frankliniella fusca</name>
    <dbReference type="NCBI Taxonomy" id="407009"/>
    <lineage>
        <taxon>Eukaryota</taxon>
        <taxon>Metazoa</taxon>
        <taxon>Ecdysozoa</taxon>
        <taxon>Arthropoda</taxon>
        <taxon>Hexapoda</taxon>
        <taxon>Insecta</taxon>
        <taxon>Pterygota</taxon>
        <taxon>Neoptera</taxon>
        <taxon>Paraneoptera</taxon>
        <taxon>Thysanoptera</taxon>
        <taxon>Terebrantia</taxon>
        <taxon>Thripoidea</taxon>
        <taxon>Thripidae</taxon>
        <taxon>Frankliniella</taxon>
    </lineage>
</organism>
<evidence type="ECO:0000313" key="3">
    <source>
        <dbReference type="Proteomes" id="UP001219518"/>
    </source>
</evidence>
<dbReference type="AlphaFoldDB" id="A0AAE1HKQ2"/>
<gene>
    <name evidence="2" type="ORF">KUF71_000229</name>
</gene>
<proteinExistence type="predicted"/>
<comment type="caution">
    <text evidence="2">The sequence shown here is derived from an EMBL/GenBank/DDBJ whole genome shotgun (WGS) entry which is preliminary data.</text>
</comment>